<dbReference type="HOGENOM" id="CLU_2681427_0_0_11"/>
<dbReference type="RefSeq" id="WP_018021476.1">
    <property type="nucleotide sequence ID" value="NZ_AQUX01000002.1"/>
</dbReference>
<evidence type="ECO:0000313" key="2">
    <source>
        <dbReference type="Proteomes" id="UP000029914"/>
    </source>
</evidence>
<keyword evidence="2" id="KW-1185">Reference proteome</keyword>
<evidence type="ECO:0000313" key="1">
    <source>
        <dbReference type="EMBL" id="AIT62171.1"/>
    </source>
</evidence>
<reference evidence="1 2" key="1">
    <citation type="submission" date="2013-09" db="EMBL/GenBank/DDBJ databases">
        <title>Complete genome sequence of Corynebacterium doosanense CAU 212(T) (=DSM 45436(T)), isolated from activated sludge.</title>
        <authorList>
            <person name="Schaffert L."/>
            <person name="Albersmeier A."/>
            <person name="Kalinowski J."/>
            <person name="Ruckert C."/>
        </authorList>
    </citation>
    <scope>NUCLEOTIDE SEQUENCE [LARGE SCALE GENOMIC DNA]</scope>
    <source>
        <strain evidence="1 2">CAU 212</strain>
    </source>
</reference>
<sequence length="74" mass="8502">MITSHPQDPYIEGATLYEETLRADLAEAARAYYRPLTEAEIDDLVNELRGRVVDDRFFDANTLLTLFATFSHDH</sequence>
<proteinExistence type="predicted"/>
<organism evidence="1 2">
    <name type="scientific">Corynebacterium doosanense CAU 212 = DSM 45436</name>
    <dbReference type="NCBI Taxonomy" id="558173"/>
    <lineage>
        <taxon>Bacteria</taxon>
        <taxon>Bacillati</taxon>
        <taxon>Actinomycetota</taxon>
        <taxon>Actinomycetes</taxon>
        <taxon>Mycobacteriales</taxon>
        <taxon>Corynebacteriaceae</taxon>
        <taxon>Corynebacterium</taxon>
    </lineage>
</organism>
<gene>
    <name evidence="1" type="ORF">CDOO_01855</name>
</gene>
<dbReference type="AlphaFoldDB" id="A0A097IJ54"/>
<dbReference type="KEGG" id="cdo:CDOO_01855"/>
<protein>
    <submittedName>
        <fullName evidence="1">Uncharacterized protein</fullName>
    </submittedName>
</protein>
<dbReference type="EMBL" id="CP006764">
    <property type="protein sequence ID" value="AIT62171.1"/>
    <property type="molecule type" value="Genomic_DNA"/>
</dbReference>
<dbReference type="STRING" id="558173.CDOO_01855"/>
<dbReference type="Proteomes" id="UP000029914">
    <property type="component" value="Chromosome"/>
</dbReference>
<name>A0A097IJ54_9CORY</name>
<accession>A0A097IJ54</accession>